<evidence type="ECO:0000313" key="3">
    <source>
        <dbReference type="EMBL" id="SMC87670.1"/>
    </source>
</evidence>
<evidence type="ECO:0000259" key="2">
    <source>
        <dbReference type="PROSITE" id="PS50921"/>
    </source>
</evidence>
<accession>A0A1W2CR07</accession>
<evidence type="ECO:0000313" key="4">
    <source>
        <dbReference type="Proteomes" id="UP000192790"/>
    </source>
</evidence>
<keyword evidence="1" id="KW-0175">Coiled coil</keyword>
<feature type="domain" description="ANTAR" evidence="2">
    <location>
        <begin position="123"/>
        <end position="184"/>
    </location>
</feature>
<dbReference type="SUPFAM" id="SSF52172">
    <property type="entry name" value="CheY-like"/>
    <property type="match status" value="1"/>
</dbReference>
<name>A0A1W2CR07_9FIRM</name>
<dbReference type="GO" id="GO:0003723">
    <property type="term" value="F:RNA binding"/>
    <property type="evidence" value="ECO:0007669"/>
    <property type="project" value="InterPro"/>
</dbReference>
<proteinExistence type="predicted"/>
<dbReference type="STRING" id="1122930.SAMN02745168_0193"/>
<dbReference type="InterPro" id="IPR008327">
    <property type="entry name" value="Sig_transdc_resp-reg_antiterm"/>
</dbReference>
<organism evidence="3 4">
    <name type="scientific">Papillibacter cinnamivorans DSM 12816</name>
    <dbReference type="NCBI Taxonomy" id="1122930"/>
    <lineage>
        <taxon>Bacteria</taxon>
        <taxon>Bacillati</taxon>
        <taxon>Bacillota</taxon>
        <taxon>Clostridia</taxon>
        <taxon>Eubacteriales</taxon>
        <taxon>Oscillospiraceae</taxon>
        <taxon>Papillibacter</taxon>
    </lineage>
</organism>
<dbReference type="Proteomes" id="UP000192790">
    <property type="component" value="Unassembled WGS sequence"/>
</dbReference>
<dbReference type="SMART" id="SM01012">
    <property type="entry name" value="ANTAR"/>
    <property type="match status" value="1"/>
</dbReference>
<dbReference type="OrthoDB" id="9808843at2"/>
<feature type="coiled-coil region" evidence="1">
    <location>
        <begin position="116"/>
        <end position="143"/>
    </location>
</feature>
<dbReference type="AlphaFoldDB" id="A0A1W2CR07"/>
<protein>
    <submittedName>
        <fullName evidence="3">Response regulator receiver and ANTAR domain protein</fullName>
    </submittedName>
</protein>
<dbReference type="Gene3D" id="3.40.50.2300">
    <property type="match status" value="1"/>
</dbReference>
<gene>
    <name evidence="3" type="ORF">SAMN02745168_0193</name>
</gene>
<dbReference type="PIRSF" id="PIRSF036382">
    <property type="entry name" value="RR_antiterm"/>
    <property type="match status" value="1"/>
</dbReference>
<dbReference type="PROSITE" id="PS50921">
    <property type="entry name" value="ANTAR"/>
    <property type="match status" value="1"/>
</dbReference>
<reference evidence="3 4" key="1">
    <citation type="submission" date="2017-04" db="EMBL/GenBank/DDBJ databases">
        <authorList>
            <person name="Afonso C.L."/>
            <person name="Miller P.J."/>
            <person name="Scott M.A."/>
            <person name="Spackman E."/>
            <person name="Goraichik I."/>
            <person name="Dimitrov K.M."/>
            <person name="Suarez D.L."/>
            <person name="Swayne D.E."/>
        </authorList>
    </citation>
    <scope>NUCLEOTIDE SEQUENCE [LARGE SCALE GENOMIC DNA]</scope>
    <source>
        <strain evidence="3 4">DSM 12816</strain>
    </source>
</reference>
<keyword evidence="4" id="KW-1185">Reference proteome</keyword>
<dbReference type="Gene3D" id="1.10.10.10">
    <property type="entry name" value="Winged helix-like DNA-binding domain superfamily/Winged helix DNA-binding domain"/>
    <property type="match status" value="1"/>
</dbReference>
<evidence type="ECO:0000256" key="1">
    <source>
        <dbReference type="SAM" id="Coils"/>
    </source>
</evidence>
<sequence>MDNLLVVSSTEKGGVFIKELLTAGSFERIVTVSDGGEARRILIDSSFDIILINTPLKDEFGHELALSLTQSTSAGIILFVKSELADQVSEKVEDYGIVVVPKPVSRQLFFQSMKVISASRKRLLGLQNENARLQNKIEDMRLVDRAKCVLIQYLNLTEPQAHRYIEKHAMDMRMPKRDIAKKILMTYESR</sequence>
<dbReference type="InterPro" id="IPR036388">
    <property type="entry name" value="WH-like_DNA-bd_sf"/>
</dbReference>
<dbReference type="InterPro" id="IPR005561">
    <property type="entry name" value="ANTAR"/>
</dbReference>
<dbReference type="EMBL" id="FWXW01000012">
    <property type="protein sequence ID" value="SMC87670.1"/>
    <property type="molecule type" value="Genomic_DNA"/>
</dbReference>
<dbReference type="RefSeq" id="WP_084235611.1">
    <property type="nucleotide sequence ID" value="NZ_FWXW01000012.1"/>
</dbReference>
<dbReference type="InterPro" id="IPR011006">
    <property type="entry name" value="CheY-like_superfamily"/>
</dbReference>
<dbReference type="Pfam" id="PF03861">
    <property type="entry name" value="ANTAR"/>
    <property type="match status" value="1"/>
</dbReference>